<evidence type="ECO:0000313" key="4">
    <source>
        <dbReference type="Proteomes" id="UP001500979"/>
    </source>
</evidence>
<proteinExistence type="predicted"/>
<name>A0ABN3V177_9PSEU</name>
<keyword evidence="2" id="KW-1133">Transmembrane helix</keyword>
<comment type="caution">
    <text evidence="3">The sequence shown here is derived from an EMBL/GenBank/DDBJ whole genome shotgun (WGS) entry which is preliminary data.</text>
</comment>
<feature type="transmembrane region" description="Helical" evidence="2">
    <location>
        <begin position="104"/>
        <end position="134"/>
    </location>
</feature>
<protein>
    <recommendedName>
        <fullName evidence="5">FtsK domain-containing protein</fullName>
    </recommendedName>
</protein>
<evidence type="ECO:0000256" key="2">
    <source>
        <dbReference type="SAM" id="Phobius"/>
    </source>
</evidence>
<feature type="transmembrane region" description="Helical" evidence="2">
    <location>
        <begin position="40"/>
        <end position="59"/>
    </location>
</feature>
<feature type="transmembrane region" description="Helical" evidence="2">
    <location>
        <begin position="65"/>
        <end position="83"/>
    </location>
</feature>
<accession>A0ABN3V177</accession>
<keyword evidence="4" id="KW-1185">Reference proteome</keyword>
<feature type="compositionally biased region" description="Polar residues" evidence="1">
    <location>
        <begin position="1"/>
        <end position="20"/>
    </location>
</feature>
<feature type="region of interest" description="Disordered" evidence="1">
    <location>
        <begin position="1"/>
        <end position="24"/>
    </location>
</feature>
<keyword evidence="2" id="KW-0812">Transmembrane</keyword>
<sequence>MTAATQVESGPTIDQDQDTGGEQKWGPEALRLARRYRNSLIPVAAIAATYGVGATAAATEMPTDLVPLGIGAIGAGGAYMYAAKHTNGVQKVYAGIAAVASEMFQLGIGVFGGSSLAAAMMFVVGSALSLPWWIKHSEPDPDVTAEQAFAVKAEQSRPVLPAAEVPTQEAPAEEEVVVTLWDKHLGASGKRLAGSQLTNVESFEYGWTGLVELQTEDHWHQILGVTKTVASVYDLPDGRVFPEATGTSVRRAKLTVIERDPLEEVRRWQGPGLNESGTFPLMTPADGGEPLRYRLWTPGGGANHGLISGGTRSGKSKVLDVALTECAMSLITRPMIIDGGGGGSLVQWLGRVEEYATNLNDAKELVKYLLNLASKRRPALIDQGGGSIEPSEEHPLVPLFIDEAHEFLMADKEFVRLCERYAQQLAKYAFGLHLSTQVPSLEQLGGSGALRGQLKTGTIVALRITEGSNQSMISVGHPLPEKLKDLPAEFSNGQPTRGLGYVMTAERKIRSRALYLENPKDFPFVDVPLEPALRAVPVPTMTAPGTEELVTPEDVDVSNKIADAIAEGIEPSDIHGLMQATGCTLGQIKQAVSKWGSGASSVDDLVAHALADGCAKNPVDIMQATGLSLGQAREVLKRF</sequence>
<evidence type="ECO:0008006" key="5">
    <source>
        <dbReference type="Google" id="ProtNLM"/>
    </source>
</evidence>
<organism evidence="3 4">
    <name type="scientific">Saccharopolyspora taberi</name>
    <dbReference type="NCBI Taxonomy" id="60895"/>
    <lineage>
        <taxon>Bacteria</taxon>
        <taxon>Bacillati</taxon>
        <taxon>Actinomycetota</taxon>
        <taxon>Actinomycetes</taxon>
        <taxon>Pseudonocardiales</taxon>
        <taxon>Pseudonocardiaceae</taxon>
        <taxon>Saccharopolyspora</taxon>
    </lineage>
</organism>
<dbReference type="Gene3D" id="3.40.50.300">
    <property type="entry name" value="P-loop containing nucleotide triphosphate hydrolases"/>
    <property type="match status" value="1"/>
</dbReference>
<dbReference type="SUPFAM" id="SSF52540">
    <property type="entry name" value="P-loop containing nucleoside triphosphate hydrolases"/>
    <property type="match status" value="1"/>
</dbReference>
<dbReference type="EMBL" id="BAAAUX010000001">
    <property type="protein sequence ID" value="GAA2773844.1"/>
    <property type="molecule type" value="Genomic_DNA"/>
</dbReference>
<dbReference type="RefSeq" id="WP_344677385.1">
    <property type="nucleotide sequence ID" value="NZ_BAAAUX010000001.1"/>
</dbReference>
<evidence type="ECO:0000313" key="3">
    <source>
        <dbReference type="EMBL" id="GAA2773844.1"/>
    </source>
</evidence>
<dbReference type="Proteomes" id="UP001500979">
    <property type="component" value="Unassembled WGS sequence"/>
</dbReference>
<reference evidence="3 4" key="1">
    <citation type="journal article" date="2019" name="Int. J. Syst. Evol. Microbiol.">
        <title>The Global Catalogue of Microorganisms (GCM) 10K type strain sequencing project: providing services to taxonomists for standard genome sequencing and annotation.</title>
        <authorList>
            <consortium name="The Broad Institute Genomics Platform"/>
            <consortium name="The Broad Institute Genome Sequencing Center for Infectious Disease"/>
            <person name="Wu L."/>
            <person name="Ma J."/>
        </authorList>
    </citation>
    <scope>NUCLEOTIDE SEQUENCE [LARGE SCALE GENOMIC DNA]</scope>
    <source>
        <strain evidence="3 4">JCM 9383</strain>
    </source>
</reference>
<keyword evidence="2" id="KW-0472">Membrane</keyword>
<evidence type="ECO:0000256" key="1">
    <source>
        <dbReference type="SAM" id="MobiDB-lite"/>
    </source>
</evidence>
<dbReference type="InterPro" id="IPR027417">
    <property type="entry name" value="P-loop_NTPase"/>
</dbReference>
<gene>
    <name evidence="3" type="ORF">GCM10010470_02040</name>
</gene>